<keyword evidence="6" id="KW-0732">Signal</keyword>
<feature type="chain" id="PRO_5012330345" description="Sushi domain-containing protein" evidence="6">
    <location>
        <begin position="23"/>
        <end position="183"/>
    </location>
</feature>
<comment type="caution">
    <text evidence="5">Lacks conserved residue(s) required for the propagation of feature annotation.</text>
</comment>
<keyword evidence="1 5" id="KW-0768">Sushi</keyword>
<evidence type="ECO:0000256" key="2">
    <source>
        <dbReference type="ARBA" id="ARBA00022737"/>
    </source>
</evidence>
<dbReference type="PANTHER" id="PTHR19325">
    <property type="entry name" value="COMPLEMENT COMPONENT-RELATED SUSHI DOMAIN-CONTAINING"/>
    <property type="match status" value="1"/>
</dbReference>
<evidence type="ECO:0000256" key="3">
    <source>
        <dbReference type="ARBA" id="ARBA00023157"/>
    </source>
</evidence>
<organism evidence="8 9">
    <name type="scientific">Callipepla squamata</name>
    <name type="common">Scaled quail</name>
    <dbReference type="NCBI Taxonomy" id="9009"/>
    <lineage>
        <taxon>Eukaryota</taxon>
        <taxon>Metazoa</taxon>
        <taxon>Chordata</taxon>
        <taxon>Craniata</taxon>
        <taxon>Vertebrata</taxon>
        <taxon>Euteleostomi</taxon>
        <taxon>Archelosauria</taxon>
        <taxon>Archosauria</taxon>
        <taxon>Dinosauria</taxon>
        <taxon>Saurischia</taxon>
        <taxon>Theropoda</taxon>
        <taxon>Coelurosauria</taxon>
        <taxon>Aves</taxon>
        <taxon>Neognathae</taxon>
        <taxon>Galloanserae</taxon>
        <taxon>Galliformes</taxon>
        <taxon>Odontophoridae</taxon>
        <taxon>Callipepla</taxon>
    </lineage>
</organism>
<reference evidence="8 9" key="1">
    <citation type="submission" date="2016-07" db="EMBL/GenBank/DDBJ databases">
        <title>Disparate Historic Effective Population Sizes Predicted by Modern Levels of Genome Diversity for the Scaled Quail (Callipepla squamata) and the Northern Bobwhite (Colinus virginianus): Inferences from First and Second Generation Draft Genome Assemblies for Sympatric New World Quail.</title>
        <authorList>
            <person name="Oldeschulte D.L."/>
            <person name="Halley Y.A."/>
            <person name="Bhattarai E.K."/>
            <person name="Brashear W.A."/>
            <person name="Hill J."/>
            <person name="Metz R.P."/>
            <person name="Johnson C.D."/>
            <person name="Rollins D."/>
            <person name="Peterson M.J."/>
            <person name="Bickhart D.M."/>
            <person name="Decker J.E."/>
            <person name="Seabury C.M."/>
        </authorList>
    </citation>
    <scope>NUCLEOTIDE SEQUENCE [LARGE SCALE GENOMIC DNA]</scope>
    <source>
        <strain evidence="8 9">Texas</strain>
        <tissue evidence="8">Leg muscle</tissue>
    </source>
</reference>
<comment type="caution">
    <text evidence="8">The sequence shown here is derived from an EMBL/GenBank/DDBJ whole genome shotgun (WGS) entry which is preliminary data.</text>
</comment>
<dbReference type="PROSITE" id="PS50923">
    <property type="entry name" value="SUSHI"/>
    <property type="match status" value="1"/>
</dbReference>
<dbReference type="SUPFAM" id="SSF57535">
    <property type="entry name" value="Complement control module/SCR domain"/>
    <property type="match status" value="2"/>
</dbReference>
<evidence type="ECO:0000256" key="5">
    <source>
        <dbReference type="PROSITE-ProRule" id="PRU00302"/>
    </source>
</evidence>
<keyword evidence="2" id="KW-0677">Repeat</keyword>
<proteinExistence type="predicted"/>
<protein>
    <recommendedName>
        <fullName evidence="7">Sushi domain-containing protein</fullName>
    </recommendedName>
</protein>
<evidence type="ECO:0000256" key="4">
    <source>
        <dbReference type="ARBA" id="ARBA00023180"/>
    </source>
</evidence>
<keyword evidence="9" id="KW-1185">Reference proteome</keyword>
<dbReference type="CDD" id="cd00033">
    <property type="entry name" value="CCP"/>
    <property type="match status" value="2"/>
</dbReference>
<name>A0A226NI74_CALSU</name>
<sequence>MLGSLVFLGAELLLNPFFPSLPGDCGPLPNLSRAEPPEDVRHRDSFPVGFEVTYRCLQNFSKIPSRLDTIVCFSNSLWSNLLEFCDRSCQSPPHVAFAKLSEEDEMKNFYAVGITVHYDCSPGYENSTDVLPTSTCRENSTWSEVPELCRKQSCGPPTNPEHGTVVATDHLFLARAEVVCDEG</sequence>
<dbReference type="SMART" id="SM00032">
    <property type="entry name" value="CCP"/>
    <property type="match status" value="2"/>
</dbReference>
<dbReference type="STRING" id="9009.A0A226NI74"/>
<evidence type="ECO:0000313" key="9">
    <source>
        <dbReference type="Proteomes" id="UP000198323"/>
    </source>
</evidence>
<feature type="signal peptide" evidence="6">
    <location>
        <begin position="1"/>
        <end position="22"/>
    </location>
</feature>
<dbReference type="OrthoDB" id="406096at2759"/>
<dbReference type="InterPro" id="IPR035976">
    <property type="entry name" value="Sushi/SCR/CCP_sf"/>
</dbReference>
<dbReference type="InterPro" id="IPR000436">
    <property type="entry name" value="Sushi_SCR_CCP_dom"/>
</dbReference>
<evidence type="ECO:0000256" key="6">
    <source>
        <dbReference type="SAM" id="SignalP"/>
    </source>
</evidence>
<keyword evidence="3" id="KW-1015">Disulfide bond</keyword>
<accession>A0A226NI74</accession>
<keyword evidence="4" id="KW-0325">Glycoprotein</keyword>
<dbReference type="AlphaFoldDB" id="A0A226NI74"/>
<evidence type="ECO:0000256" key="1">
    <source>
        <dbReference type="ARBA" id="ARBA00022659"/>
    </source>
</evidence>
<dbReference type="PANTHER" id="PTHR19325:SF575">
    <property type="entry name" value="LOCOMOTION-RELATED PROTEIN HIKARU GENKI"/>
    <property type="match status" value="1"/>
</dbReference>
<dbReference type="Proteomes" id="UP000198323">
    <property type="component" value="Unassembled WGS sequence"/>
</dbReference>
<evidence type="ECO:0000259" key="7">
    <source>
        <dbReference type="PROSITE" id="PS50923"/>
    </source>
</evidence>
<feature type="domain" description="Sushi" evidence="7">
    <location>
        <begin position="87"/>
        <end position="151"/>
    </location>
</feature>
<dbReference type="Gene3D" id="2.10.70.10">
    <property type="entry name" value="Complement Module, domain 1"/>
    <property type="match status" value="2"/>
</dbReference>
<dbReference type="EMBL" id="MCFN01000042">
    <property type="protein sequence ID" value="OXB67152.1"/>
    <property type="molecule type" value="Genomic_DNA"/>
</dbReference>
<gene>
    <name evidence="8" type="ORF">ASZ78_015793</name>
</gene>
<dbReference type="Pfam" id="PF00084">
    <property type="entry name" value="Sushi"/>
    <property type="match status" value="2"/>
</dbReference>
<dbReference type="InterPro" id="IPR050350">
    <property type="entry name" value="Compl-Cell_Adhes-Reg"/>
</dbReference>
<evidence type="ECO:0000313" key="8">
    <source>
        <dbReference type="EMBL" id="OXB67152.1"/>
    </source>
</evidence>